<sequence length="112" mass="12472">MRFVRDGDVNSGKSKGDGGRVDEGAQAKATNVRREFSELSRLYPYLAEDVKEYADTHSCGKLIKAAFEIIDDKEARYLDARCKKLRVDRLNFEASQAGLTKVLLCTLAGLIN</sequence>
<name>A0A0A9ERY3_ARUDO</name>
<dbReference type="EMBL" id="GBRH01194396">
    <property type="protein sequence ID" value="JAE03500.1"/>
    <property type="molecule type" value="Transcribed_RNA"/>
</dbReference>
<reference evidence="2" key="2">
    <citation type="journal article" date="2015" name="Data Brief">
        <title>Shoot transcriptome of the giant reed, Arundo donax.</title>
        <authorList>
            <person name="Barrero R.A."/>
            <person name="Guerrero F.D."/>
            <person name="Moolhuijzen P."/>
            <person name="Goolsby J.A."/>
            <person name="Tidwell J."/>
            <person name="Bellgard S.E."/>
            <person name="Bellgard M.I."/>
        </authorList>
    </citation>
    <scope>NUCLEOTIDE SEQUENCE</scope>
    <source>
        <tissue evidence="2">Shoot tissue taken approximately 20 cm above the soil surface</tissue>
    </source>
</reference>
<feature type="region of interest" description="Disordered" evidence="1">
    <location>
        <begin position="1"/>
        <end position="27"/>
    </location>
</feature>
<evidence type="ECO:0000313" key="2">
    <source>
        <dbReference type="EMBL" id="JAE03500.1"/>
    </source>
</evidence>
<evidence type="ECO:0000256" key="1">
    <source>
        <dbReference type="SAM" id="MobiDB-lite"/>
    </source>
</evidence>
<organism evidence="2">
    <name type="scientific">Arundo donax</name>
    <name type="common">Giant reed</name>
    <name type="synonym">Donax arundinaceus</name>
    <dbReference type="NCBI Taxonomy" id="35708"/>
    <lineage>
        <taxon>Eukaryota</taxon>
        <taxon>Viridiplantae</taxon>
        <taxon>Streptophyta</taxon>
        <taxon>Embryophyta</taxon>
        <taxon>Tracheophyta</taxon>
        <taxon>Spermatophyta</taxon>
        <taxon>Magnoliopsida</taxon>
        <taxon>Liliopsida</taxon>
        <taxon>Poales</taxon>
        <taxon>Poaceae</taxon>
        <taxon>PACMAD clade</taxon>
        <taxon>Arundinoideae</taxon>
        <taxon>Arundineae</taxon>
        <taxon>Arundo</taxon>
    </lineage>
</organism>
<feature type="compositionally biased region" description="Basic and acidic residues" evidence="1">
    <location>
        <begin position="1"/>
        <end position="25"/>
    </location>
</feature>
<accession>A0A0A9ERY3</accession>
<dbReference type="AlphaFoldDB" id="A0A0A9ERY3"/>
<protein>
    <submittedName>
        <fullName evidence="2">Uncharacterized protein</fullName>
    </submittedName>
</protein>
<proteinExistence type="predicted"/>
<reference evidence="2" key="1">
    <citation type="submission" date="2014-09" db="EMBL/GenBank/DDBJ databases">
        <authorList>
            <person name="Magalhaes I.L.F."/>
            <person name="Oliveira U."/>
            <person name="Santos F.R."/>
            <person name="Vidigal T.H.D.A."/>
            <person name="Brescovit A.D."/>
            <person name="Santos A.J."/>
        </authorList>
    </citation>
    <scope>NUCLEOTIDE SEQUENCE</scope>
    <source>
        <tissue evidence="2">Shoot tissue taken approximately 20 cm above the soil surface</tissue>
    </source>
</reference>